<dbReference type="InterPro" id="IPR005152">
    <property type="entry name" value="Lipase_secreted"/>
</dbReference>
<organism evidence="2 3">
    <name type="scientific">Dietzia cinnamea</name>
    <dbReference type="NCBI Taxonomy" id="321318"/>
    <lineage>
        <taxon>Bacteria</taxon>
        <taxon>Bacillati</taxon>
        <taxon>Actinomycetota</taxon>
        <taxon>Actinomycetes</taxon>
        <taxon>Mycobacteriales</taxon>
        <taxon>Dietziaceae</taxon>
        <taxon>Dietzia</taxon>
    </lineage>
</organism>
<comment type="caution">
    <text evidence="2">The sequence shown here is derived from an EMBL/GenBank/DDBJ whole genome shotgun (WGS) entry which is preliminary data.</text>
</comment>
<dbReference type="Pfam" id="PF03583">
    <property type="entry name" value="LIP"/>
    <property type="match status" value="1"/>
</dbReference>
<accession>A0AAW5QAH9</accession>
<feature type="signal peptide" evidence="1">
    <location>
        <begin position="1"/>
        <end position="33"/>
    </location>
</feature>
<dbReference type="Gene3D" id="1.10.260.130">
    <property type="match status" value="1"/>
</dbReference>
<dbReference type="InterPro" id="IPR029058">
    <property type="entry name" value="AB_hydrolase_fold"/>
</dbReference>
<proteinExistence type="predicted"/>
<dbReference type="AlphaFoldDB" id="A0AAW5QAH9"/>
<sequence>MTPRRTALRAAAFAAAITTTVAGGALVAPAASAQGSSNAPAPAFYQPPADLPNGSGGLIKTEAFPLAGALPDIPGAEALTDGAGPMSTDAQRIMYTSVGSRGQHIAVTGTYLQPRAPWAGAGSRPLAVIAPGTQGQADHCAPSKTFQNVASVQTDPPGVGFGYEIIQAYALLARGYAVAVTDFEGLGTPGLHSYVHREAQARAVLDLARVAPSVPGSDTGPNPRTVFSGYSQGGGAVAAAAELHPEYAPEVDLVGTAAGSPPADLLATLDQADGSAIAGVIGYALNSLSDAYPELKERMDVHLTDGGQAMLTSTADQCIGETAVQFFQHRTANYTKTGRPAVEIVREDPVAMKYLEMQRVGRLKPTTPVRIVSPVNDDVVPGHQSQQLGRDWCAQGATVDMVIDPMPAMAPGLVIGHAAPMITGLDGNLRYLDDRINGLPAPSNCGTY</sequence>
<name>A0AAW5QAH9_9ACTN</name>
<dbReference type="RefSeq" id="WP_246831019.1">
    <property type="nucleotide sequence ID" value="NZ_JALXRO010000013.1"/>
</dbReference>
<dbReference type="GO" id="GO:0004806">
    <property type="term" value="F:triacylglycerol lipase activity"/>
    <property type="evidence" value="ECO:0007669"/>
    <property type="project" value="InterPro"/>
</dbReference>
<feature type="chain" id="PRO_5043543303" evidence="1">
    <location>
        <begin position="34"/>
        <end position="448"/>
    </location>
</feature>
<evidence type="ECO:0000313" key="2">
    <source>
        <dbReference type="EMBL" id="MCT2118028.1"/>
    </source>
</evidence>
<dbReference type="GO" id="GO:0016042">
    <property type="term" value="P:lipid catabolic process"/>
    <property type="evidence" value="ECO:0007669"/>
    <property type="project" value="InterPro"/>
</dbReference>
<dbReference type="SUPFAM" id="SSF53474">
    <property type="entry name" value="alpha/beta-Hydrolases"/>
    <property type="match status" value="1"/>
</dbReference>
<dbReference type="PIRSF" id="PIRSF029171">
    <property type="entry name" value="Esterase_LipA"/>
    <property type="match status" value="1"/>
</dbReference>
<dbReference type="PROSITE" id="PS51318">
    <property type="entry name" value="TAT"/>
    <property type="match status" value="1"/>
</dbReference>
<dbReference type="Gene3D" id="3.40.50.1820">
    <property type="entry name" value="alpha/beta hydrolase"/>
    <property type="match status" value="1"/>
</dbReference>
<keyword evidence="1" id="KW-0732">Signal</keyword>
<dbReference type="PANTHER" id="PTHR34853:SF1">
    <property type="entry name" value="LIPASE 5"/>
    <property type="match status" value="1"/>
</dbReference>
<dbReference type="EMBL" id="JALXTC010000040">
    <property type="protein sequence ID" value="MCT2118028.1"/>
    <property type="molecule type" value="Genomic_DNA"/>
</dbReference>
<evidence type="ECO:0000313" key="3">
    <source>
        <dbReference type="Proteomes" id="UP001206890"/>
    </source>
</evidence>
<protein>
    <submittedName>
        <fullName evidence="2">Lipase family protein</fullName>
    </submittedName>
</protein>
<dbReference type="Proteomes" id="UP001206890">
    <property type="component" value="Unassembled WGS sequence"/>
</dbReference>
<gene>
    <name evidence="2" type="ORF">M3D93_09735</name>
</gene>
<dbReference type="PANTHER" id="PTHR34853">
    <property type="match status" value="1"/>
</dbReference>
<evidence type="ECO:0000256" key="1">
    <source>
        <dbReference type="SAM" id="SignalP"/>
    </source>
</evidence>
<reference evidence="2" key="1">
    <citation type="submission" date="2022-04" db="EMBL/GenBank/DDBJ databases">
        <title>Human microbiome associated bacterial genomes.</title>
        <authorList>
            <person name="Sandstrom S."/>
            <person name="Salamzade R."/>
            <person name="Kalan L.R."/>
        </authorList>
    </citation>
    <scope>NUCLEOTIDE SEQUENCE</scope>
    <source>
        <strain evidence="2">P3-SID1762</strain>
    </source>
</reference>
<dbReference type="InterPro" id="IPR006311">
    <property type="entry name" value="TAT_signal"/>
</dbReference>